<dbReference type="KEGG" id="nwa:Nwat_3097"/>
<dbReference type="AlphaFoldDB" id="D8K4L3"/>
<dbReference type="STRING" id="105559.Nwat_3097"/>
<gene>
    <name evidence="2" type="ordered locus">Nwat_3097</name>
</gene>
<proteinExistence type="predicted"/>
<evidence type="ECO:0000313" key="3">
    <source>
        <dbReference type="Proteomes" id="UP000000393"/>
    </source>
</evidence>
<keyword evidence="1" id="KW-1133">Transmembrane helix</keyword>
<keyword evidence="1" id="KW-0812">Transmembrane</keyword>
<keyword evidence="3" id="KW-1185">Reference proteome</keyword>
<organism evidence="2 3">
    <name type="scientific">Nitrosococcus watsoni (strain C-113)</name>
    <dbReference type="NCBI Taxonomy" id="105559"/>
    <lineage>
        <taxon>Bacteria</taxon>
        <taxon>Pseudomonadati</taxon>
        <taxon>Pseudomonadota</taxon>
        <taxon>Gammaproteobacteria</taxon>
        <taxon>Chromatiales</taxon>
        <taxon>Chromatiaceae</taxon>
        <taxon>Nitrosococcus</taxon>
    </lineage>
</organism>
<sequence length="44" mass="5064">MTDRLGSNPSDNDRRRAKARRMAWLVAGIALAIYILFIYLNAIR</sequence>
<evidence type="ECO:0000313" key="2">
    <source>
        <dbReference type="EMBL" id="ADJ29815.1"/>
    </source>
</evidence>
<evidence type="ECO:0000256" key="1">
    <source>
        <dbReference type="SAM" id="Phobius"/>
    </source>
</evidence>
<protein>
    <submittedName>
        <fullName evidence="2">Uncharacterized protein</fullName>
    </submittedName>
</protein>
<reference evidence="2 3" key="1">
    <citation type="submission" date="2010-06" db="EMBL/GenBank/DDBJ databases">
        <title>Complete sequence of chromosome of Nitrosococcus watsoni C-113.</title>
        <authorList>
            <consortium name="US DOE Joint Genome Institute"/>
            <person name="Lucas S."/>
            <person name="Copeland A."/>
            <person name="Lapidus A."/>
            <person name="Cheng J.-F."/>
            <person name="Bruce D."/>
            <person name="Goodwin L."/>
            <person name="Pitluck S."/>
            <person name="Malfatti S.A."/>
            <person name="Chain P.S.G."/>
            <person name="Land M."/>
            <person name="Hauser L."/>
            <person name="Kyrpides N."/>
            <person name="Ivanova N."/>
            <person name="Cambell M.A."/>
            <person name="Heidelberg J.F."/>
            <person name="Klotz M.G."/>
            <person name="Woyke T."/>
        </authorList>
    </citation>
    <scope>NUCLEOTIDE SEQUENCE [LARGE SCALE GENOMIC DNA]</scope>
    <source>
        <strain evidence="2 3">C-113</strain>
    </source>
</reference>
<dbReference type="EMBL" id="CP002086">
    <property type="protein sequence ID" value="ADJ29815.1"/>
    <property type="molecule type" value="Genomic_DNA"/>
</dbReference>
<dbReference type="HOGENOM" id="CLU_3219212_0_0_6"/>
<name>D8K4L3_NITWC</name>
<dbReference type="Proteomes" id="UP000000393">
    <property type="component" value="Chromosome"/>
</dbReference>
<accession>D8K4L3</accession>
<keyword evidence="1" id="KW-0472">Membrane</keyword>
<feature type="transmembrane region" description="Helical" evidence="1">
    <location>
        <begin position="21"/>
        <end position="40"/>
    </location>
</feature>